<comment type="caution">
    <text evidence="1">The sequence shown here is derived from an EMBL/GenBank/DDBJ whole genome shotgun (WGS) entry which is preliminary data.</text>
</comment>
<reference evidence="1 2" key="2">
    <citation type="submission" date="2007-06" db="EMBL/GenBank/DDBJ databases">
        <title>Draft genome sequence of Pseudoflavonifractor capillosus ATCC 29799.</title>
        <authorList>
            <person name="Sudarsanam P."/>
            <person name="Ley R."/>
            <person name="Guruge J."/>
            <person name="Turnbaugh P.J."/>
            <person name="Mahowald M."/>
            <person name="Liep D."/>
            <person name="Gordon J."/>
        </authorList>
    </citation>
    <scope>NUCLEOTIDE SEQUENCE [LARGE SCALE GENOMIC DNA]</scope>
    <source>
        <strain evidence="1 2">ATCC 29799</strain>
    </source>
</reference>
<dbReference type="Proteomes" id="UP000003639">
    <property type="component" value="Unassembled WGS sequence"/>
</dbReference>
<dbReference type="AlphaFoldDB" id="A6NSF8"/>
<sequence length="45" mass="5213">MENVSRFHPSEQISSGSSPVFLAYHKQPRNARPSPHFYQLQPVIF</sequence>
<dbReference type="EMBL" id="AAXG02000007">
    <property type="protein sequence ID" value="EDN01195.1"/>
    <property type="molecule type" value="Genomic_DNA"/>
</dbReference>
<protein>
    <submittedName>
        <fullName evidence="1">Uncharacterized protein</fullName>
    </submittedName>
</protein>
<reference evidence="1 2" key="1">
    <citation type="submission" date="2007-04" db="EMBL/GenBank/DDBJ databases">
        <authorList>
            <person name="Fulton L."/>
            <person name="Clifton S."/>
            <person name="Fulton B."/>
            <person name="Xu J."/>
            <person name="Minx P."/>
            <person name="Pepin K.H."/>
            <person name="Johnson M."/>
            <person name="Thiruvilangam P."/>
            <person name="Bhonagiri V."/>
            <person name="Nash W.E."/>
            <person name="Mardis E.R."/>
            <person name="Wilson R.K."/>
        </authorList>
    </citation>
    <scope>NUCLEOTIDE SEQUENCE [LARGE SCALE GENOMIC DNA]</scope>
    <source>
        <strain evidence="1 2">ATCC 29799</strain>
    </source>
</reference>
<gene>
    <name evidence="1" type="ORF">BACCAP_01136</name>
</gene>
<organism evidence="1 2">
    <name type="scientific">Pseudoflavonifractor capillosus ATCC 29799</name>
    <dbReference type="NCBI Taxonomy" id="411467"/>
    <lineage>
        <taxon>Bacteria</taxon>
        <taxon>Bacillati</taxon>
        <taxon>Bacillota</taxon>
        <taxon>Clostridia</taxon>
        <taxon>Eubacteriales</taxon>
        <taxon>Oscillospiraceae</taxon>
        <taxon>Pseudoflavonifractor</taxon>
    </lineage>
</organism>
<accession>A6NSF8</accession>
<evidence type="ECO:0000313" key="2">
    <source>
        <dbReference type="Proteomes" id="UP000003639"/>
    </source>
</evidence>
<keyword evidence="2" id="KW-1185">Reference proteome</keyword>
<proteinExistence type="predicted"/>
<name>A6NSF8_9FIRM</name>
<evidence type="ECO:0000313" key="1">
    <source>
        <dbReference type="EMBL" id="EDN01195.1"/>
    </source>
</evidence>